<dbReference type="PANTHER" id="PTHR34700">
    <property type="entry name" value="POTASSIUM BINDING PROTEIN KBP"/>
    <property type="match status" value="1"/>
</dbReference>
<evidence type="ECO:0000256" key="1">
    <source>
        <dbReference type="SAM" id="SignalP"/>
    </source>
</evidence>
<dbReference type="SUPFAM" id="SSF54106">
    <property type="entry name" value="LysM domain"/>
    <property type="match status" value="1"/>
</dbReference>
<dbReference type="Pfam" id="PF01476">
    <property type="entry name" value="LysM"/>
    <property type="match status" value="1"/>
</dbReference>
<gene>
    <name evidence="3" type="ORF">I9W95_06085</name>
</gene>
<dbReference type="EMBL" id="JAEDAH010000028">
    <property type="protein sequence ID" value="MCA6063175.1"/>
    <property type="molecule type" value="Genomic_DNA"/>
</dbReference>
<dbReference type="Gene3D" id="3.10.350.10">
    <property type="entry name" value="LysM domain"/>
    <property type="match status" value="1"/>
</dbReference>
<feature type="chain" id="PRO_5045482966" evidence="1">
    <location>
        <begin position="23"/>
        <end position="346"/>
    </location>
</feature>
<protein>
    <submittedName>
        <fullName evidence="3">LysM peptidoglycan-binding domain-containing protein</fullName>
    </submittedName>
</protein>
<dbReference type="RefSeq" id="WP_225672908.1">
    <property type="nucleotide sequence ID" value="NZ_JAEDAH010000028.1"/>
</dbReference>
<name>A0ABS7ZN90_9GAMM</name>
<evidence type="ECO:0000313" key="4">
    <source>
        <dbReference type="Proteomes" id="UP000714380"/>
    </source>
</evidence>
<dbReference type="PROSITE" id="PS51782">
    <property type="entry name" value="LYSM"/>
    <property type="match status" value="1"/>
</dbReference>
<dbReference type="InterPro" id="IPR036779">
    <property type="entry name" value="LysM_dom_sf"/>
</dbReference>
<keyword evidence="4" id="KW-1185">Reference proteome</keyword>
<dbReference type="InterPro" id="IPR052196">
    <property type="entry name" value="Bact_Kbp"/>
</dbReference>
<dbReference type="Proteomes" id="UP000714380">
    <property type="component" value="Unassembled WGS sequence"/>
</dbReference>
<proteinExistence type="predicted"/>
<reference evidence="3 4" key="1">
    <citation type="submission" date="2020-12" db="EMBL/GenBank/DDBJ databases">
        <title>Novel Thalassolituus-related marine hydrocarbonoclastic bacteria mediated algae-derived hydrocarbons mineralization in twilight zone of the northern South China Sea.</title>
        <authorList>
            <person name="Dong C."/>
        </authorList>
    </citation>
    <scope>NUCLEOTIDE SEQUENCE [LARGE SCALE GENOMIC DNA]</scope>
    <source>
        <strain evidence="3 4">IMCC1826</strain>
    </source>
</reference>
<accession>A0ABS7ZN90</accession>
<evidence type="ECO:0000313" key="3">
    <source>
        <dbReference type="EMBL" id="MCA6063175.1"/>
    </source>
</evidence>
<evidence type="ECO:0000259" key="2">
    <source>
        <dbReference type="PROSITE" id="PS51782"/>
    </source>
</evidence>
<dbReference type="PANTHER" id="PTHR34700:SF4">
    <property type="entry name" value="PHAGE-LIKE ELEMENT PBSX PROTEIN XKDP"/>
    <property type="match status" value="1"/>
</dbReference>
<feature type="domain" description="LysM" evidence="2">
    <location>
        <begin position="31"/>
        <end position="79"/>
    </location>
</feature>
<keyword evidence="1" id="KW-0732">Signal</keyword>
<dbReference type="InterPro" id="IPR018392">
    <property type="entry name" value="LysM"/>
</dbReference>
<feature type="signal peptide" evidence="1">
    <location>
        <begin position="1"/>
        <end position="22"/>
    </location>
</feature>
<organism evidence="3 4">
    <name type="scientific">Thalassolituus marinus</name>
    <dbReference type="NCBI Taxonomy" id="671053"/>
    <lineage>
        <taxon>Bacteria</taxon>
        <taxon>Pseudomonadati</taxon>
        <taxon>Pseudomonadota</taxon>
        <taxon>Gammaproteobacteria</taxon>
        <taxon>Oceanospirillales</taxon>
        <taxon>Oceanospirillaceae</taxon>
        <taxon>Thalassolituus</taxon>
    </lineage>
</organism>
<comment type="caution">
    <text evidence="3">The sequence shown here is derived from an EMBL/GenBank/DDBJ whole genome shotgun (WGS) entry which is preliminary data.</text>
</comment>
<dbReference type="CDD" id="cd00118">
    <property type="entry name" value="LysM"/>
    <property type="match status" value="1"/>
</dbReference>
<sequence length="346" mass="37735">MSKTIKGILLAGLMGLSAGAWALDLKPDAPQRYVVKKGDTLWGISERFTNDAWQWPEIWYQNEQIKDPHLIFPGDELGLIQVGGQTRVTVTKRGEASRTVKLQPTARIEPIESAIPAIPVDAIRSFLRDNRVVAPVVLDKAPRVLAGTDKRILMGAGGKVYGRGDFGPEVAAAYGIFRKGQVYRDPETDEILGLEATEIGLGRVVAQKDDIVTLELERTNQQVAIGDALLPTEDRDLIANFYPKAPDAPVSGQILAVNGGVNNVGQYDVVVINRGLRDGLAPGSVLNVMKAGEIVYDRVAAQKVRLPEERAGSLMVFRAFEKMSYGLIMRASRALRVGDKVENPNN</sequence>